<evidence type="ECO:0000256" key="4">
    <source>
        <dbReference type="SAM" id="Phobius"/>
    </source>
</evidence>
<dbReference type="Gene3D" id="1.20.1250.20">
    <property type="entry name" value="MFS general substrate transporter like domains"/>
    <property type="match status" value="2"/>
</dbReference>
<dbReference type="OrthoDB" id="9810614at2"/>
<feature type="transmembrane region" description="Helical" evidence="4">
    <location>
        <begin position="158"/>
        <end position="177"/>
    </location>
</feature>
<dbReference type="GO" id="GO:0005886">
    <property type="term" value="C:plasma membrane"/>
    <property type="evidence" value="ECO:0007669"/>
    <property type="project" value="TreeGrafter"/>
</dbReference>
<feature type="transmembrane region" description="Helical" evidence="4">
    <location>
        <begin position="237"/>
        <end position="256"/>
    </location>
</feature>
<sequence>MFSPLVTFPALYFATLLMLAGSGLFTTYIGLRLTQQGAGDLWTGALMAAYYFGLVCGGKFGHRLIAGVGHIRSYVACAGAATVTVLIHALVDDLNVWIALRFVMGIVMMNQYMVIESWLNEQAENHQRGKVFAGYMVAVDLGLVIGQALLAWHPQLDYKPLLLVAICFASCLIPLAMTRRVHPAKLVAAPLEIRFFWQRVPQSLVTIFTAGLLVGGFYGLAPVFASRSGLDTAQSSFYVGLCIVAGFCAQWPLGWLSDRLDRCKLIRANAVLLCLAAVPLWGLITLPYPWLLAAGFVSGMLLFTLYPLATAFANDHVEPERRVELSAMLLTTYGVGACIGPLLAGAAMEHFGPGMFYVLTSAYALILIFFVQPRFVSGEHRLDAAPLHHVAMPDSVSPMAAALDPRIDEVPQELSVDAPASIGPGSEKIH</sequence>
<feature type="transmembrane region" description="Helical" evidence="4">
    <location>
        <begin position="97"/>
        <end position="119"/>
    </location>
</feature>
<dbReference type="Pfam" id="PF07690">
    <property type="entry name" value="MFS_1"/>
    <property type="match status" value="1"/>
</dbReference>
<evidence type="ECO:0000256" key="2">
    <source>
        <dbReference type="ARBA" id="ARBA00022989"/>
    </source>
</evidence>
<dbReference type="Proteomes" id="UP000064137">
    <property type="component" value="Chromosome"/>
</dbReference>
<feature type="domain" description="Major facilitator superfamily (MFS) profile" evidence="5">
    <location>
        <begin position="199"/>
        <end position="430"/>
    </location>
</feature>
<feature type="transmembrane region" description="Helical" evidence="4">
    <location>
        <begin position="73"/>
        <end position="91"/>
    </location>
</feature>
<evidence type="ECO:0000313" key="6">
    <source>
        <dbReference type="EMBL" id="ALZ83502.1"/>
    </source>
</evidence>
<evidence type="ECO:0000313" key="7">
    <source>
        <dbReference type="Proteomes" id="UP000064137"/>
    </source>
</evidence>
<dbReference type="CDD" id="cd17477">
    <property type="entry name" value="MFS_YcaD_like"/>
    <property type="match status" value="1"/>
</dbReference>
<keyword evidence="2 4" id="KW-1133">Transmembrane helix</keyword>
<reference evidence="6 7" key="1">
    <citation type="submission" date="2016-01" db="EMBL/GenBank/DDBJ databases">
        <title>Annotation of Pseudomonas oryzihabitans USDA-ARS-USMARC-56511.</title>
        <authorList>
            <person name="Harhay G.P."/>
            <person name="Harhay D.M."/>
            <person name="Smith T.P.L."/>
            <person name="Bono J.L."/>
            <person name="Heaton M.P."/>
            <person name="Clawson M.L."/>
            <person name="Chitko-Mckown C.G."/>
            <person name="Capik S.F."/>
            <person name="DeDonder K.D."/>
            <person name="Apley M.D."/>
            <person name="Lubbers B.V."/>
            <person name="White B.J."/>
            <person name="Larson R.L."/>
        </authorList>
    </citation>
    <scope>NUCLEOTIDE SEQUENCE [LARGE SCALE GENOMIC DNA]</scope>
    <source>
        <strain evidence="6 7">USDA-ARS-USMARC-56511</strain>
    </source>
</reference>
<organism evidence="6 7">
    <name type="scientific">Pseudomonas oryzihabitans</name>
    <dbReference type="NCBI Taxonomy" id="47885"/>
    <lineage>
        <taxon>Bacteria</taxon>
        <taxon>Pseudomonadati</taxon>
        <taxon>Pseudomonadota</taxon>
        <taxon>Gammaproteobacteria</taxon>
        <taxon>Pseudomonadales</taxon>
        <taxon>Pseudomonadaceae</taxon>
        <taxon>Pseudomonas</taxon>
    </lineage>
</organism>
<dbReference type="PROSITE" id="PS50850">
    <property type="entry name" value="MFS"/>
    <property type="match status" value="1"/>
</dbReference>
<dbReference type="GO" id="GO:0022857">
    <property type="term" value="F:transmembrane transporter activity"/>
    <property type="evidence" value="ECO:0007669"/>
    <property type="project" value="InterPro"/>
</dbReference>
<dbReference type="PANTHER" id="PTHR23521:SF3">
    <property type="entry name" value="MFS TRANSPORTER"/>
    <property type="match status" value="1"/>
</dbReference>
<protein>
    <submittedName>
        <fullName evidence="6">MFS transporter</fullName>
    </submittedName>
</protein>
<dbReference type="PANTHER" id="PTHR23521">
    <property type="entry name" value="TRANSPORTER MFS SUPERFAMILY"/>
    <property type="match status" value="1"/>
</dbReference>
<dbReference type="FunFam" id="1.20.1250.20:FF:000314">
    <property type="entry name" value="Transporter, MFS superfamily"/>
    <property type="match status" value="1"/>
</dbReference>
<dbReference type="InterPro" id="IPR020846">
    <property type="entry name" value="MFS_dom"/>
</dbReference>
<dbReference type="AlphaFoldDB" id="A0A0U4NZ66"/>
<accession>A0A0U4NZ66</accession>
<proteinExistence type="predicted"/>
<feature type="transmembrane region" description="Helical" evidence="4">
    <location>
        <begin position="268"/>
        <end position="284"/>
    </location>
</feature>
<dbReference type="InterPro" id="IPR011701">
    <property type="entry name" value="MFS"/>
</dbReference>
<feature type="transmembrane region" description="Helical" evidence="4">
    <location>
        <begin position="290"/>
        <end position="313"/>
    </location>
</feature>
<keyword evidence="1 4" id="KW-0812">Transmembrane</keyword>
<evidence type="ECO:0000256" key="3">
    <source>
        <dbReference type="ARBA" id="ARBA00023136"/>
    </source>
</evidence>
<dbReference type="InterPro" id="IPR036259">
    <property type="entry name" value="MFS_trans_sf"/>
</dbReference>
<dbReference type="RefSeq" id="WP_059313756.1">
    <property type="nucleotide sequence ID" value="NZ_CP013987.1"/>
</dbReference>
<dbReference type="FunFam" id="1.20.1250.20:FF:000327">
    <property type="entry name" value="Transporter, MFS superfamily"/>
    <property type="match status" value="1"/>
</dbReference>
<evidence type="ECO:0000259" key="5">
    <source>
        <dbReference type="PROSITE" id="PS50850"/>
    </source>
</evidence>
<dbReference type="KEGG" id="por:APT59_04535"/>
<gene>
    <name evidence="6" type="ORF">APT59_04535</name>
</gene>
<feature type="transmembrane region" description="Helical" evidence="4">
    <location>
        <begin position="204"/>
        <end position="225"/>
    </location>
</feature>
<feature type="transmembrane region" description="Helical" evidence="4">
    <location>
        <begin position="325"/>
        <end position="348"/>
    </location>
</feature>
<feature type="transmembrane region" description="Helical" evidence="4">
    <location>
        <begin position="131"/>
        <end position="152"/>
    </location>
</feature>
<dbReference type="InterPro" id="IPR047200">
    <property type="entry name" value="MFS_YcaD-like"/>
</dbReference>
<feature type="transmembrane region" description="Helical" evidence="4">
    <location>
        <begin position="354"/>
        <end position="371"/>
    </location>
</feature>
<keyword evidence="3 4" id="KW-0472">Membrane</keyword>
<dbReference type="SUPFAM" id="SSF103473">
    <property type="entry name" value="MFS general substrate transporter"/>
    <property type="match status" value="1"/>
</dbReference>
<dbReference type="EMBL" id="CP013987">
    <property type="protein sequence ID" value="ALZ83502.1"/>
    <property type="molecule type" value="Genomic_DNA"/>
</dbReference>
<feature type="transmembrane region" description="Helical" evidence="4">
    <location>
        <begin position="41"/>
        <end position="61"/>
    </location>
</feature>
<evidence type="ECO:0000256" key="1">
    <source>
        <dbReference type="ARBA" id="ARBA00022692"/>
    </source>
</evidence>
<name>A0A0U4NZ66_9PSED</name>